<feature type="region of interest" description="Disordered" evidence="1">
    <location>
        <begin position="1"/>
        <end position="29"/>
    </location>
</feature>
<feature type="domain" description="CASTOR ACT" evidence="2">
    <location>
        <begin position="89"/>
        <end position="147"/>
    </location>
</feature>
<dbReference type="PANTHER" id="PTHR31131:SF6">
    <property type="entry name" value="CASTOR ACT DOMAIN-CONTAINING PROTEIN"/>
    <property type="match status" value="1"/>
</dbReference>
<keyword evidence="5" id="KW-1185">Reference proteome</keyword>
<dbReference type="InterPro" id="IPR045865">
    <property type="entry name" value="ACT-like_dom_sf"/>
</dbReference>
<sequence>MHEPRARPRRGHRALGRGTGPVSGSSDAVSGTTYALDRFPETLAVVRLAPGSEVPDWAESSSVFSVTATATETSLVCAARSVPTKARAQRPFTAFAVQGTLDFALTGVLAELLAPLARETISVFTLSTFDTDWILVPADRADDAAEAWRRRGHTVADAVPVTAGSQSRKKRK</sequence>
<dbReference type="InterPro" id="IPR027795">
    <property type="entry name" value="CASTOR_ACT_dom"/>
</dbReference>
<evidence type="ECO:0000313" key="4">
    <source>
        <dbReference type="EMBL" id="RYP86033.1"/>
    </source>
</evidence>
<protein>
    <submittedName>
        <fullName evidence="4">ACT domain-containing protein</fullName>
    </submittedName>
</protein>
<name>A0A4Q4ZDD9_9ACTN</name>
<organism evidence="4 5">
    <name type="scientific">Nocardioides guangzhouensis</name>
    <dbReference type="NCBI Taxonomy" id="2497878"/>
    <lineage>
        <taxon>Bacteria</taxon>
        <taxon>Bacillati</taxon>
        <taxon>Actinomycetota</taxon>
        <taxon>Actinomycetes</taxon>
        <taxon>Propionibacteriales</taxon>
        <taxon>Nocardioidaceae</taxon>
        <taxon>Nocardioides</taxon>
    </lineage>
</organism>
<dbReference type="OrthoDB" id="5615858at2"/>
<dbReference type="EMBL" id="SDKM01000013">
    <property type="protein sequence ID" value="RYP86033.1"/>
    <property type="molecule type" value="Genomic_DNA"/>
</dbReference>
<feature type="domain" description="A9CJY8-like N-terminal" evidence="3">
    <location>
        <begin position="42"/>
        <end position="84"/>
    </location>
</feature>
<proteinExistence type="predicted"/>
<comment type="caution">
    <text evidence="4">The sequence shown here is derived from an EMBL/GenBank/DDBJ whole genome shotgun (WGS) entry which is preliminary data.</text>
</comment>
<dbReference type="Pfam" id="PF13840">
    <property type="entry name" value="ACT_7"/>
    <property type="match status" value="1"/>
</dbReference>
<dbReference type="Gene3D" id="3.30.2130.10">
    <property type="entry name" value="VC0802-like"/>
    <property type="match status" value="1"/>
</dbReference>
<accession>A0A4Q4ZDD9</accession>
<reference evidence="4 5" key="1">
    <citation type="submission" date="2019-01" db="EMBL/GenBank/DDBJ databases">
        <title>Nocardioides guangzhouensis sp. nov., an actinobacterium isolated from soil.</title>
        <authorList>
            <person name="Fu Y."/>
            <person name="Cai Y."/>
            <person name="Lin Z."/>
            <person name="Chen P."/>
        </authorList>
    </citation>
    <scope>NUCLEOTIDE SEQUENCE [LARGE SCALE GENOMIC DNA]</scope>
    <source>
        <strain evidence="4 5">130</strain>
    </source>
</reference>
<dbReference type="InterPro" id="IPR051719">
    <property type="entry name" value="CASTOR_mTORC1"/>
</dbReference>
<evidence type="ECO:0000313" key="5">
    <source>
        <dbReference type="Proteomes" id="UP000295198"/>
    </source>
</evidence>
<dbReference type="AlphaFoldDB" id="A0A4Q4ZDD9"/>
<evidence type="ECO:0000259" key="3">
    <source>
        <dbReference type="Pfam" id="PF21631"/>
    </source>
</evidence>
<dbReference type="Pfam" id="PF21631">
    <property type="entry name" value="A9CJY8-like_N"/>
    <property type="match status" value="1"/>
</dbReference>
<dbReference type="InterPro" id="IPR049447">
    <property type="entry name" value="A9CJY8-like_N"/>
</dbReference>
<evidence type="ECO:0000259" key="2">
    <source>
        <dbReference type="Pfam" id="PF13840"/>
    </source>
</evidence>
<evidence type="ECO:0000256" key="1">
    <source>
        <dbReference type="SAM" id="MobiDB-lite"/>
    </source>
</evidence>
<dbReference type="Proteomes" id="UP000295198">
    <property type="component" value="Unassembled WGS sequence"/>
</dbReference>
<dbReference type="PANTHER" id="PTHR31131">
    <property type="entry name" value="CHROMOSOME 1, WHOLE GENOME SHOTGUN SEQUENCE"/>
    <property type="match status" value="1"/>
</dbReference>
<dbReference type="SUPFAM" id="SSF55021">
    <property type="entry name" value="ACT-like"/>
    <property type="match status" value="2"/>
</dbReference>
<gene>
    <name evidence="4" type="ORF">EKO23_10430</name>
</gene>